<comment type="caution">
    <text evidence="2">The sequence shown here is derived from an EMBL/GenBank/DDBJ whole genome shotgun (WGS) entry which is preliminary data.</text>
</comment>
<accession>A0AA40HG30</accession>
<feature type="region of interest" description="Disordered" evidence="1">
    <location>
        <begin position="36"/>
        <end position="58"/>
    </location>
</feature>
<organism evidence="2 3">
    <name type="scientific">Cnephaeus nilssonii</name>
    <name type="common">Northern bat</name>
    <name type="synonym">Eptesicus nilssonii</name>
    <dbReference type="NCBI Taxonomy" id="3371016"/>
    <lineage>
        <taxon>Eukaryota</taxon>
        <taxon>Metazoa</taxon>
        <taxon>Chordata</taxon>
        <taxon>Craniata</taxon>
        <taxon>Vertebrata</taxon>
        <taxon>Euteleostomi</taxon>
        <taxon>Mammalia</taxon>
        <taxon>Eutheria</taxon>
        <taxon>Laurasiatheria</taxon>
        <taxon>Chiroptera</taxon>
        <taxon>Yangochiroptera</taxon>
        <taxon>Vespertilionidae</taxon>
        <taxon>Cnephaeus</taxon>
    </lineage>
</organism>
<evidence type="ECO:0000313" key="3">
    <source>
        <dbReference type="Proteomes" id="UP001177744"/>
    </source>
</evidence>
<dbReference type="EMBL" id="JAULJE010000021">
    <property type="protein sequence ID" value="KAK1330177.1"/>
    <property type="molecule type" value="Genomic_DNA"/>
</dbReference>
<proteinExistence type="predicted"/>
<dbReference type="AlphaFoldDB" id="A0AA40HG30"/>
<sequence>MANFPISKSDLSLRKGGLLQRTFGYGNGVTIPASARGARAPRYADPTGQRDGLREHPLKPPGGTLCFLKGCVPLSQEVAGHMYGKDKVGLLQHPDGCFETATATSKGPKRLRKYLPKYYGIWSPPTAPSDLYLKLEDATHPT</sequence>
<protein>
    <submittedName>
        <fullName evidence="2">Uncharacterized protein</fullName>
    </submittedName>
</protein>
<evidence type="ECO:0000256" key="1">
    <source>
        <dbReference type="SAM" id="MobiDB-lite"/>
    </source>
</evidence>
<gene>
    <name evidence="2" type="ORF">QTO34_010363</name>
</gene>
<dbReference type="Proteomes" id="UP001177744">
    <property type="component" value="Unassembled WGS sequence"/>
</dbReference>
<name>A0AA40HG30_CNENI</name>
<keyword evidence="3" id="KW-1185">Reference proteome</keyword>
<evidence type="ECO:0000313" key="2">
    <source>
        <dbReference type="EMBL" id="KAK1330177.1"/>
    </source>
</evidence>
<reference evidence="2" key="1">
    <citation type="submission" date="2023-06" db="EMBL/GenBank/DDBJ databases">
        <title>Reference genome for the Northern bat (Eptesicus nilssonii), a most northern bat species.</title>
        <authorList>
            <person name="Laine V.N."/>
            <person name="Pulliainen A.T."/>
            <person name="Lilley T.M."/>
        </authorList>
    </citation>
    <scope>NUCLEOTIDE SEQUENCE</scope>
    <source>
        <strain evidence="2">BLF_Eptnil</strain>
        <tissue evidence="2">Kidney</tissue>
    </source>
</reference>